<organism evidence="1">
    <name type="scientific">Anguilla anguilla</name>
    <name type="common">European freshwater eel</name>
    <name type="synonym">Muraena anguilla</name>
    <dbReference type="NCBI Taxonomy" id="7936"/>
    <lineage>
        <taxon>Eukaryota</taxon>
        <taxon>Metazoa</taxon>
        <taxon>Chordata</taxon>
        <taxon>Craniata</taxon>
        <taxon>Vertebrata</taxon>
        <taxon>Euteleostomi</taxon>
        <taxon>Actinopterygii</taxon>
        <taxon>Neopterygii</taxon>
        <taxon>Teleostei</taxon>
        <taxon>Anguilliformes</taxon>
        <taxon>Anguillidae</taxon>
        <taxon>Anguilla</taxon>
    </lineage>
</organism>
<protein>
    <submittedName>
        <fullName evidence="1">Uncharacterized protein</fullName>
    </submittedName>
</protein>
<reference evidence="1" key="1">
    <citation type="submission" date="2014-11" db="EMBL/GenBank/DDBJ databases">
        <authorList>
            <person name="Amaro Gonzalez C."/>
        </authorList>
    </citation>
    <scope>NUCLEOTIDE SEQUENCE</scope>
</reference>
<proteinExistence type="predicted"/>
<name>A0A0E9SRI1_ANGAN</name>
<dbReference type="EMBL" id="GBXM01065429">
    <property type="protein sequence ID" value="JAH43148.1"/>
    <property type="molecule type" value="Transcribed_RNA"/>
</dbReference>
<evidence type="ECO:0000313" key="1">
    <source>
        <dbReference type="EMBL" id="JAH43148.1"/>
    </source>
</evidence>
<reference evidence="1" key="2">
    <citation type="journal article" date="2015" name="Fish Shellfish Immunol.">
        <title>Early steps in the European eel (Anguilla anguilla)-Vibrio vulnificus interaction in the gills: Role of the RtxA13 toxin.</title>
        <authorList>
            <person name="Callol A."/>
            <person name="Pajuelo D."/>
            <person name="Ebbesson L."/>
            <person name="Teles M."/>
            <person name="MacKenzie S."/>
            <person name="Amaro C."/>
        </authorList>
    </citation>
    <scope>NUCLEOTIDE SEQUENCE</scope>
</reference>
<sequence length="44" mass="5333">MQKSLFHFLFLFFLFYVFGLIHAFCPRCLVSCHSWVSRHINEPN</sequence>
<accession>A0A0E9SRI1</accession>
<dbReference type="AlphaFoldDB" id="A0A0E9SRI1"/>